<sequence>MPTPLSIATAAAIATNRRTIFALVMTPATLPSAGHGWRLETLDGQEDRHREIAAEAEREGADIMDLLSTTYAR</sequence>
<comment type="caution">
    <text evidence="1">The sequence shown here is derived from an EMBL/GenBank/DDBJ whole genome shotgun (WGS) entry which is preliminary data.</text>
</comment>
<name>A0A927RBX2_9ACTN</name>
<proteinExistence type="predicted"/>
<gene>
    <name evidence="1" type="ORF">HEB94_003373</name>
</gene>
<keyword evidence="2" id="KW-1185">Reference proteome</keyword>
<organism evidence="1 2">
    <name type="scientific">Actinopolymorpha pittospori</name>
    <dbReference type="NCBI Taxonomy" id="648752"/>
    <lineage>
        <taxon>Bacteria</taxon>
        <taxon>Bacillati</taxon>
        <taxon>Actinomycetota</taxon>
        <taxon>Actinomycetes</taxon>
        <taxon>Propionibacteriales</taxon>
        <taxon>Actinopolymorphaceae</taxon>
        <taxon>Actinopolymorpha</taxon>
    </lineage>
</organism>
<dbReference type="AlphaFoldDB" id="A0A927RBX2"/>
<evidence type="ECO:0000313" key="1">
    <source>
        <dbReference type="EMBL" id="MBE1606525.1"/>
    </source>
</evidence>
<dbReference type="Proteomes" id="UP000638648">
    <property type="component" value="Unassembled WGS sequence"/>
</dbReference>
<dbReference type="RefSeq" id="WP_192757196.1">
    <property type="nucleotide sequence ID" value="NZ_BAABJL010000147.1"/>
</dbReference>
<protein>
    <submittedName>
        <fullName evidence="1">Uncharacterized protein</fullName>
    </submittedName>
</protein>
<evidence type="ECO:0000313" key="2">
    <source>
        <dbReference type="Proteomes" id="UP000638648"/>
    </source>
</evidence>
<dbReference type="EMBL" id="JADBEM010000001">
    <property type="protein sequence ID" value="MBE1606525.1"/>
    <property type="molecule type" value="Genomic_DNA"/>
</dbReference>
<reference evidence="1" key="1">
    <citation type="submission" date="2020-10" db="EMBL/GenBank/DDBJ databases">
        <title>Sequencing the genomes of 1000 actinobacteria strains.</title>
        <authorList>
            <person name="Klenk H.-P."/>
        </authorList>
    </citation>
    <scope>NUCLEOTIDE SEQUENCE</scope>
    <source>
        <strain evidence="1">DSM 45354</strain>
    </source>
</reference>
<accession>A0A927RBX2</accession>